<organism evidence="1 2">
    <name type="scientific">Romanomermis culicivorax</name>
    <name type="common">Nematode worm</name>
    <dbReference type="NCBI Taxonomy" id="13658"/>
    <lineage>
        <taxon>Eukaryota</taxon>
        <taxon>Metazoa</taxon>
        <taxon>Ecdysozoa</taxon>
        <taxon>Nematoda</taxon>
        <taxon>Enoplea</taxon>
        <taxon>Dorylaimia</taxon>
        <taxon>Mermithida</taxon>
        <taxon>Mermithoidea</taxon>
        <taxon>Mermithidae</taxon>
        <taxon>Romanomermis</taxon>
    </lineage>
</organism>
<reference evidence="2" key="1">
    <citation type="submission" date="2022-11" db="UniProtKB">
        <authorList>
            <consortium name="WormBaseParasite"/>
        </authorList>
    </citation>
    <scope>IDENTIFICATION</scope>
</reference>
<dbReference type="Proteomes" id="UP000887565">
    <property type="component" value="Unplaced"/>
</dbReference>
<name>A0A915IZS7_ROMCU</name>
<sequence>MYVSTSTHSVGGASCWNRVSESGMSTFVNRNKFKHGRLSAGPLPELMEKDLTQSKRLSQHFTTEKHLSTSSHSNLKKVENICALLKHEHHQLRKVKF</sequence>
<dbReference type="AlphaFoldDB" id="A0A915IZS7"/>
<dbReference type="WBParaSite" id="nRc.2.0.1.t19716-RA">
    <property type="protein sequence ID" value="nRc.2.0.1.t19716-RA"/>
    <property type="gene ID" value="nRc.2.0.1.g19716"/>
</dbReference>
<keyword evidence="1" id="KW-1185">Reference proteome</keyword>
<proteinExistence type="predicted"/>
<accession>A0A915IZS7</accession>
<protein>
    <submittedName>
        <fullName evidence="2">Uncharacterized protein</fullName>
    </submittedName>
</protein>
<evidence type="ECO:0000313" key="1">
    <source>
        <dbReference type="Proteomes" id="UP000887565"/>
    </source>
</evidence>
<evidence type="ECO:0000313" key="2">
    <source>
        <dbReference type="WBParaSite" id="nRc.2.0.1.t19716-RA"/>
    </source>
</evidence>